<reference evidence="2 3" key="1">
    <citation type="journal article" date="2010" name="Science">
        <title>Genomic analysis of organismal complexity in the multicellular green alga Volvox carteri.</title>
        <authorList>
            <person name="Prochnik S.E."/>
            <person name="Umen J."/>
            <person name="Nedelcu A.M."/>
            <person name="Hallmann A."/>
            <person name="Miller S.M."/>
            <person name="Nishii I."/>
            <person name="Ferris P."/>
            <person name="Kuo A."/>
            <person name="Mitros T."/>
            <person name="Fritz-Laylin L.K."/>
            <person name="Hellsten U."/>
            <person name="Chapman J."/>
            <person name="Simakov O."/>
            <person name="Rensing S.A."/>
            <person name="Terry A."/>
            <person name="Pangilinan J."/>
            <person name="Kapitonov V."/>
            <person name="Jurka J."/>
            <person name="Salamov A."/>
            <person name="Shapiro H."/>
            <person name="Schmutz J."/>
            <person name="Grimwood J."/>
            <person name="Lindquist E."/>
            <person name="Lucas S."/>
            <person name="Grigoriev I.V."/>
            <person name="Schmitt R."/>
            <person name="Kirk D."/>
            <person name="Rokhsar D.S."/>
        </authorList>
    </citation>
    <scope>NUCLEOTIDE SEQUENCE [LARGE SCALE GENOMIC DNA]</scope>
    <source>
        <strain evidence="3">f. Nagariensis / Eve</strain>
    </source>
</reference>
<dbReference type="Proteomes" id="UP000001058">
    <property type="component" value="Unassembled WGS sequence"/>
</dbReference>
<dbReference type="GeneID" id="9622571"/>
<name>D8UDT9_VOLCA</name>
<protein>
    <submittedName>
        <fullName evidence="2">Uncharacterized protein</fullName>
    </submittedName>
</protein>
<dbReference type="AlphaFoldDB" id="D8UDT9"/>
<dbReference type="EMBL" id="GL378386">
    <property type="protein sequence ID" value="EFJ42151.1"/>
    <property type="molecule type" value="Genomic_DNA"/>
</dbReference>
<feature type="compositionally biased region" description="Basic and acidic residues" evidence="1">
    <location>
        <begin position="116"/>
        <end position="129"/>
    </location>
</feature>
<dbReference type="InParanoid" id="D8UDT9"/>
<organism evidence="3">
    <name type="scientific">Volvox carteri f. nagariensis</name>
    <dbReference type="NCBI Taxonomy" id="3068"/>
    <lineage>
        <taxon>Eukaryota</taxon>
        <taxon>Viridiplantae</taxon>
        <taxon>Chlorophyta</taxon>
        <taxon>core chlorophytes</taxon>
        <taxon>Chlorophyceae</taxon>
        <taxon>CS clade</taxon>
        <taxon>Chlamydomonadales</taxon>
        <taxon>Volvocaceae</taxon>
        <taxon>Volvox</taxon>
    </lineage>
</organism>
<feature type="region of interest" description="Disordered" evidence="1">
    <location>
        <begin position="116"/>
        <end position="135"/>
    </location>
</feature>
<accession>D8UDT9</accession>
<sequence length="135" mass="14895">MKKLCIIDGESPEVAARAFPKLQNRTGEPYDRTVRFARHLQRSTIPTVPPADLSEKRESILVSTIGNGLAGAFKESLRGAQRVAVVLEPGPLGSHLGRWEAVRMAAAEKEVQEAVERFFRPRSTEKNDSEDPSPS</sequence>
<evidence type="ECO:0000256" key="1">
    <source>
        <dbReference type="SAM" id="MobiDB-lite"/>
    </source>
</evidence>
<dbReference type="RefSeq" id="XP_002956848.1">
    <property type="nucleotide sequence ID" value="XM_002956802.1"/>
</dbReference>
<gene>
    <name evidence="2" type="ORF">VOLCADRAFT_97855</name>
</gene>
<dbReference type="KEGG" id="vcn:VOLCADRAFT_97855"/>
<evidence type="ECO:0000313" key="2">
    <source>
        <dbReference type="EMBL" id="EFJ42151.1"/>
    </source>
</evidence>
<proteinExistence type="predicted"/>
<keyword evidence="3" id="KW-1185">Reference proteome</keyword>
<evidence type="ECO:0000313" key="3">
    <source>
        <dbReference type="Proteomes" id="UP000001058"/>
    </source>
</evidence>